<dbReference type="OrthoDB" id="4217619at2759"/>
<evidence type="ECO:0000313" key="7">
    <source>
        <dbReference type="Proteomes" id="UP001140172"/>
    </source>
</evidence>
<evidence type="ECO:0000259" key="4">
    <source>
        <dbReference type="Pfam" id="PF12812"/>
    </source>
</evidence>
<dbReference type="Pfam" id="PF12812">
    <property type="entry name" value="PDZ_1"/>
    <property type="match status" value="2"/>
</dbReference>
<dbReference type="AlphaFoldDB" id="A0A9W8HQ55"/>
<dbReference type="GO" id="GO:0006508">
    <property type="term" value="P:proteolysis"/>
    <property type="evidence" value="ECO:0007669"/>
    <property type="project" value="UniProtKB-KW"/>
</dbReference>
<dbReference type="InterPro" id="IPR009003">
    <property type="entry name" value="Peptidase_S1_PA"/>
</dbReference>
<dbReference type="PANTHER" id="PTHR46366:SF8">
    <property type="entry name" value="PRO-APOPTOTIC SERINE PROTEASE NMA111"/>
    <property type="match status" value="1"/>
</dbReference>
<gene>
    <name evidence="6" type="ORF">GGI15_000932</name>
</gene>
<sequence length="1044" mass="115695">MSALQTSDQASSVADSSSELEFNPPTPVPLRRNRPPENSANDAELSPKRLLRAHFRHKLNKPRAESHRPLEPDVDVGSDKTWAERLLQVPINFYTSDGFSDSDDHIPMSAWQAVSELATRAVVTVRFCQAVPFDTTGAVATEASGFVVDKARGIILTNRHVACAGPFVGEAVFENREQVSVHTIYRDPIHDFGFLKYSPEAVKYHDVHEIELDPSMARVGTEIRIIGNDSGEELSILAGHISKVDRNVPDFGPMAYNDFNTFYLQAASSSSGGSSGSPVIDIRGNAIGMQTAGRNQSATDFFMPLDRVKRALQLIQENKPVERGDIQVQFLFKPFDYTRRIGLSPATEARIRAYKKSEVGMLVAETVLPDGPGYRAGMIAGDILVSIGDQIVTGFVQFNEILDSSIGKSLPVVIERDGQEIELQIDVEDLDGITPDKYLSFGGAVVHDLSYQLARYYCVPICGVFVSQPFGMLPLEDAGEGVLIRSVDGHLTPTLDDFIRVVCQLPDRARFPVVYYSLNDINEIYVYVAENERHWTDMDLFTRNDRTGIWDRYSIDPPPSVPGDVGTARSGDQLVLSENTVQFTVSSKPAVQRIIPSLVQVHFYIPWMINAFPVSRRTGTGLIVDAERGLVAVSRSIVPFELGDLSITVAESLTVPARVVYLHPTLNFAIVQYDSWRLGNTPVESARLSSKRVTDGDQLLLHAYIDKKGLCSVKALVSLVEPMGIPKHTPPRFRSINADWFKLDTRDAQKYNTGVLTDSSDGEVCGLWVSYIGDASDGEDTSSEYFYGMDARLLLPVVGKLRSDTVPEICILGVEFTTISLIEARHLGLDQAWAGRIREHTRAMRHRQLLMISRVACDSMCSSTLEPLDIVLEMDGSVVTQNEDFYSIYGMSSVKLTVLRNMKVISVEAKTDQDFGTDTQRIVQWAGAIMHEPHLAVRQQCRKLPSKVYVSYSAYGSPAYAADLAPTSFITHVGDVATPDLDSFIIALRDLSASDDGFTYVRIVGIDMIPEVISLKLNSHYWPTIEIVRDRAVECGWNRIHHDS</sequence>
<dbReference type="EMBL" id="JANBUM010000031">
    <property type="protein sequence ID" value="KAJ2787152.1"/>
    <property type="molecule type" value="Genomic_DNA"/>
</dbReference>
<dbReference type="PANTHER" id="PTHR46366">
    <property type="entry name" value="PRO-APOPTOTIC SERINE PROTEASE NMA111"/>
    <property type="match status" value="1"/>
</dbReference>
<evidence type="ECO:0008006" key="8">
    <source>
        <dbReference type="Google" id="ProtNLM"/>
    </source>
</evidence>
<protein>
    <recommendedName>
        <fullName evidence="8">Pro-apoptotic serine protease NMA111</fullName>
    </recommendedName>
</protein>
<dbReference type="SUPFAM" id="SSF50494">
    <property type="entry name" value="Trypsin-like serine proteases"/>
    <property type="match status" value="2"/>
</dbReference>
<dbReference type="Pfam" id="PF17820">
    <property type="entry name" value="PDZ_6"/>
    <property type="match status" value="1"/>
</dbReference>
<reference evidence="6" key="1">
    <citation type="submission" date="2022-07" db="EMBL/GenBank/DDBJ databases">
        <title>Phylogenomic reconstructions and comparative analyses of Kickxellomycotina fungi.</title>
        <authorList>
            <person name="Reynolds N.K."/>
            <person name="Stajich J.E."/>
            <person name="Barry K."/>
            <person name="Grigoriev I.V."/>
            <person name="Crous P."/>
            <person name="Smith M.E."/>
        </authorList>
    </citation>
    <scope>NUCLEOTIDE SEQUENCE</scope>
    <source>
        <strain evidence="6">BCRC 34489</strain>
    </source>
</reference>
<dbReference type="SUPFAM" id="SSF50156">
    <property type="entry name" value="PDZ domain-like"/>
    <property type="match status" value="2"/>
</dbReference>
<evidence type="ECO:0000256" key="3">
    <source>
        <dbReference type="SAM" id="MobiDB-lite"/>
    </source>
</evidence>
<dbReference type="Proteomes" id="UP001140172">
    <property type="component" value="Unassembled WGS sequence"/>
</dbReference>
<keyword evidence="2" id="KW-0677">Repeat</keyword>
<feature type="compositionally biased region" description="Low complexity" evidence="3">
    <location>
        <begin position="7"/>
        <end position="17"/>
    </location>
</feature>
<feature type="region of interest" description="Disordered" evidence="3">
    <location>
        <begin position="1"/>
        <end position="47"/>
    </location>
</feature>
<evidence type="ECO:0000256" key="1">
    <source>
        <dbReference type="ARBA" id="ARBA00010541"/>
    </source>
</evidence>
<dbReference type="Pfam" id="PF13365">
    <property type="entry name" value="Trypsin_2"/>
    <property type="match status" value="1"/>
</dbReference>
<comment type="similarity">
    <text evidence="1">Belongs to the peptidase S1C family.</text>
</comment>
<proteinExistence type="inferred from homology"/>
<dbReference type="Gene3D" id="2.30.42.10">
    <property type="match status" value="1"/>
</dbReference>
<dbReference type="InterPro" id="IPR041489">
    <property type="entry name" value="PDZ_6"/>
</dbReference>
<dbReference type="GO" id="GO:0004252">
    <property type="term" value="F:serine-type endopeptidase activity"/>
    <property type="evidence" value="ECO:0007669"/>
    <property type="project" value="InterPro"/>
</dbReference>
<keyword evidence="7" id="KW-1185">Reference proteome</keyword>
<comment type="caution">
    <text evidence="6">The sequence shown here is derived from an EMBL/GenBank/DDBJ whole genome shotgun (WGS) entry which is preliminary data.</text>
</comment>
<dbReference type="PRINTS" id="PR00834">
    <property type="entry name" value="PROTEASES2C"/>
</dbReference>
<feature type="domain" description="PDZ-like" evidence="4">
    <location>
        <begin position="919"/>
        <end position="991"/>
    </location>
</feature>
<dbReference type="InterPro" id="IPR001940">
    <property type="entry name" value="Peptidase_S1C"/>
</dbReference>
<evidence type="ECO:0000256" key="2">
    <source>
        <dbReference type="ARBA" id="ARBA00022737"/>
    </source>
</evidence>
<dbReference type="Gene3D" id="2.40.10.120">
    <property type="match status" value="1"/>
</dbReference>
<organism evidence="6 7">
    <name type="scientific">Coemansia interrupta</name>
    <dbReference type="NCBI Taxonomy" id="1126814"/>
    <lineage>
        <taxon>Eukaryota</taxon>
        <taxon>Fungi</taxon>
        <taxon>Fungi incertae sedis</taxon>
        <taxon>Zoopagomycota</taxon>
        <taxon>Kickxellomycotina</taxon>
        <taxon>Kickxellomycetes</taxon>
        <taxon>Kickxellales</taxon>
        <taxon>Kickxellaceae</taxon>
        <taxon>Coemansia</taxon>
    </lineage>
</organism>
<dbReference type="InterPro" id="IPR036034">
    <property type="entry name" value="PDZ_sf"/>
</dbReference>
<evidence type="ECO:0000313" key="6">
    <source>
        <dbReference type="EMBL" id="KAJ2787152.1"/>
    </source>
</evidence>
<name>A0A9W8HQ55_9FUNG</name>
<feature type="domain" description="PDZ" evidence="5">
    <location>
        <begin position="365"/>
        <end position="416"/>
    </location>
</feature>
<accession>A0A9W8HQ55</accession>
<feature type="domain" description="PDZ-like" evidence="4">
    <location>
        <begin position="433"/>
        <end position="508"/>
    </location>
</feature>
<evidence type="ECO:0000259" key="5">
    <source>
        <dbReference type="Pfam" id="PF17820"/>
    </source>
</evidence>
<dbReference type="CDD" id="cd06719">
    <property type="entry name" value="PDZ2-4_Nma111p-like"/>
    <property type="match status" value="1"/>
</dbReference>
<dbReference type="InterPro" id="IPR025926">
    <property type="entry name" value="PDZ-like_dom"/>
</dbReference>